<keyword evidence="2" id="KW-1185">Reference proteome</keyword>
<proteinExistence type="predicted"/>
<dbReference type="Proteomes" id="UP001256827">
    <property type="component" value="Chromosome"/>
</dbReference>
<sequence length="43" mass="4654">MTGIIIALASVGVFLLSGYFLTKWEKAVFPNNQQNGDAGEPKK</sequence>
<dbReference type="EMBL" id="CP134050">
    <property type="protein sequence ID" value="WNC12731.1"/>
    <property type="molecule type" value="Genomic_DNA"/>
</dbReference>
<evidence type="ECO:0008006" key="3">
    <source>
        <dbReference type="Google" id="ProtNLM"/>
    </source>
</evidence>
<organism evidence="1 2">
    <name type="scientific">Brevibacillus brevis</name>
    <name type="common">Bacillus brevis</name>
    <dbReference type="NCBI Taxonomy" id="1393"/>
    <lineage>
        <taxon>Bacteria</taxon>
        <taxon>Bacillati</taxon>
        <taxon>Bacillota</taxon>
        <taxon>Bacilli</taxon>
        <taxon>Bacillales</taxon>
        <taxon>Paenibacillaceae</taxon>
        <taxon>Brevibacillus</taxon>
    </lineage>
</organism>
<name>A0ABY9SYA8_BREBE</name>
<accession>A0ABY9SYA8</accession>
<gene>
    <name evidence="1" type="ORF">RGB73_18590</name>
</gene>
<dbReference type="RefSeq" id="WP_310764251.1">
    <property type="nucleotide sequence ID" value="NZ_CP134050.1"/>
</dbReference>
<protein>
    <recommendedName>
        <fullName evidence="3">ABC transporter ATP-binding protein</fullName>
    </recommendedName>
</protein>
<evidence type="ECO:0000313" key="1">
    <source>
        <dbReference type="EMBL" id="WNC12731.1"/>
    </source>
</evidence>
<evidence type="ECO:0000313" key="2">
    <source>
        <dbReference type="Proteomes" id="UP001256827"/>
    </source>
</evidence>
<reference evidence="1 2" key="1">
    <citation type="submission" date="2023-09" db="EMBL/GenBank/DDBJ databases">
        <title>Complete Genome and Methylome dissection of Bacillus brevis NEB573 original source of BbsI restriction endonuclease.</title>
        <authorList>
            <person name="Fomenkov A."/>
            <person name="Roberts R.D."/>
        </authorList>
    </citation>
    <scope>NUCLEOTIDE SEQUENCE [LARGE SCALE GENOMIC DNA]</scope>
    <source>
        <strain evidence="1 2">NEB573</strain>
    </source>
</reference>